<dbReference type="Proteomes" id="UP000295357">
    <property type="component" value="Unassembled WGS sequence"/>
</dbReference>
<dbReference type="GO" id="GO:0016226">
    <property type="term" value="P:iron-sulfur cluster assembly"/>
    <property type="evidence" value="ECO:0007669"/>
    <property type="project" value="TreeGrafter"/>
</dbReference>
<dbReference type="Gene3D" id="3.30.70.1400">
    <property type="entry name" value="Aminomethyltransferase beta-barrel domains"/>
    <property type="match status" value="1"/>
</dbReference>
<protein>
    <recommendedName>
        <fullName evidence="3">Aminomethyltransferase folate-binding domain-containing protein</fullName>
    </recommendedName>
</protein>
<gene>
    <name evidence="1" type="ORF">DFR39_104166</name>
</gene>
<dbReference type="PANTHER" id="PTHR22602:SF0">
    <property type="entry name" value="TRANSFERASE CAF17, MITOCHONDRIAL-RELATED"/>
    <property type="match status" value="1"/>
</dbReference>
<dbReference type="AlphaFoldDB" id="A0A4R6N3Y2"/>
<comment type="caution">
    <text evidence="1">The sequence shown here is derived from an EMBL/GenBank/DDBJ whole genome shotgun (WGS) entry which is preliminary data.</text>
</comment>
<reference evidence="1 2" key="1">
    <citation type="submission" date="2019-03" db="EMBL/GenBank/DDBJ databases">
        <title>Genomic Encyclopedia of Type Strains, Phase IV (KMG-IV): sequencing the most valuable type-strain genomes for metagenomic binning, comparative biology and taxonomic classification.</title>
        <authorList>
            <person name="Goeker M."/>
        </authorList>
    </citation>
    <scope>NUCLEOTIDE SEQUENCE [LARGE SCALE GENOMIC DNA]</scope>
    <source>
        <strain evidence="1 2">DSM 25082</strain>
    </source>
</reference>
<dbReference type="RefSeq" id="WP_133603581.1">
    <property type="nucleotide sequence ID" value="NZ_JAUFPJ010000004.1"/>
</dbReference>
<keyword evidence="2" id="KW-1185">Reference proteome</keyword>
<dbReference type="InterPro" id="IPR045179">
    <property type="entry name" value="YgfZ/GcvT"/>
</dbReference>
<dbReference type="OrthoDB" id="9796287at2"/>
<dbReference type="PANTHER" id="PTHR22602">
    <property type="entry name" value="TRANSFERASE CAF17, MITOCHONDRIAL-RELATED"/>
    <property type="match status" value="1"/>
</dbReference>
<proteinExistence type="predicted"/>
<dbReference type="NCBIfam" id="TIGR03317">
    <property type="entry name" value="ygfZ_signature"/>
    <property type="match status" value="1"/>
</dbReference>
<dbReference type="Gene3D" id="2.40.30.160">
    <property type="match status" value="1"/>
</dbReference>
<name>A0A4R6N3Y2_9BURK</name>
<dbReference type="EMBL" id="SNXE01000004">
    <property type="protein sequence ID" value="TDP09605.1"/>
    <property type="molecule type" value="Genomic_DNA"/>
</dbReference>
<accession>A0A4R6N3Y2</accession>
<sequence length="314" mass="33519">MSEISPTQEFQTTGGALRLADWGVMRAQGEEAAKFLHGQLTQDTVLQTPEQGRLAGYCSPKGRLLALMLAIKTGPEQLLLPLPAELLPATLKRLSMFVLRAKCKLSDASGELAVWGLAGTAAQTWLGAEAPAAVWGVSRRGEAAWVLRLPDAGTPRYVLIQAAEAEAPALPALAAQDWAWLEVQSGLAWVRQPTVEQFVPQMLNLELLGGVNFQKGCYPGQEVVARSQYRGTVKRRTFLFETEGEASLGQELFHSGDAEQPAGLVAAVARREGRSLLLAEVKLAALDAGSLHLGSASGAALHARPLPYAVGEPQ</sequence>
<evidence type="ECO:0000313" key="2">
    <source>
        <dbReference type="Proteomes" id="UP000295357"/>
    </source>
</evidence>
<evidence type="ECO:0000313" key="1">
    <source>
        <dbReference type="EMBL" id="TDP09605.1"/>
    </source>
</evidence>
<dbReference type="SUPFAM" id="SSF103025">
    <property type="entry name" value="Folate-binding domain"/>
    <property type="match status" value="1"/>
</dbReference>
<evidence type="ECO:0008006" key="3">
    <source>
        <dbReference type="Google" id="ProtNLM"/>
    </source>
</evidence>
<dbReference type="Gene3D" id="3.30.70.1630">
    <property type="match status" value="1"/>
</dbReference>
<organism evidence="1 2">
    <name type="scientific">Roseateles asaccharophilus</name>
    <dbReference type="NCBI Taxonomy" id="582607"/>
    <lineage>
        <taxon>Bacteria</taxon>
        <taxon>Pseudomonadati</taxon>
        <taxon>Pseudomonadota</taxon>
        <taxon>Betaproteobacteria</taxon>
        <taxon>Burkholderiales</taxon>
        <taxon>Sphaerotilaceae</taxon>
        <taxon>Roseateles</taxon>
    </lineage>
</organism>
<dbReference type="InterPro" id="IPR017703">
    <property type="entry name" value="YgfZ/GCV_T_CS"/>
</dbReference>